<dbReference type="InterPro" id="IPR004117">
    <property type="entry name" value="7tm6_olfct_rcpt"/>
</dbReference>
<feature type="transmembrane region" description="Helical" evidence="10">
    <location>
        <begin position="58"/>
        <end position="77"/>
    </location>
</feature>
<reference evidence="11" key="1">
    <citation type="submission" date="2017-10" db="EMBL/GenBank/DDBJ databases">
        <authorList>
            <person name="Banno H."/>
            <person name="Chua N.-H."/>
        </authorList>
    </citation>
    <scope>NUCLEOTIDE SEQUENCE</scope>
</reference>
<keyword evidence="7 10" id="KW-0472">Membrane</keyword>
<feature type="transmembrane region" description="Helical" evidence="10">
    <location>
        <begin position="97"/>
        <end position="117"/>
    </location>
</feature>
<evidence type="ECO:0000256" key="5">
    <source>
        <dbReference type="ARBA" id="ARBA00022725"/>
    </source>
</evidence>
<dbReference type="GO" id="GO:0005549">
    <property type="term" value="F:odorant binding"/>
    <property type="evidence" value="ECO:0007669"/>
    <property type="project" value="InterPro"/>
</dbReference>
<dbReference type="Pfam" id="PF02949">
    <property type="entry name" value="7tm_6"/>
    <property type="match status" value="1"/>
</dbReference>
<dbReference type="GO" id="GO:0007165">
    <property type="term" value="P:signal transduction"/>
    <property type="evidence" value="ECO:0007669"/>
    <property type="project" value="UniProtKB-KW"/>
</dbReference>
<feature type="transmembrane region" description="Helical" evidence="10">
    <location>
        <begin position="296"/>
        <end position="319"/>
    </location>
</feature>
<evidence type="ECO:0000313" key="11">
    <source>
        <dbReference type="EMBL" id="AXX83036.1"/>
    </source>
</evidence>
<organism evidence="11">
    <name type="scientific">Yemma signatus</name>
    <dbReference type="NCBI Taxonomy" id="300820"/>
    <lineage>
        <taxon>Eukaryota</taxon>
        <taxon>Metazoa</taxon>
        <taxon>Ecdysozoa</taxon>
        <taxon>Arthropoda</taxon>
        <taxon>Hexapoda</taxon>
        <taxon>Insecta</taxon>
        <taxon>Pterygota</taxon>
        <taxon>Neoptera</taxon>
        <taxon>Paraneoptera</taxon>
        <taxon>Hemiptera</taxon>
        <taxon>Heteroptera</taxon>
        <taxon>Panheteroptera</taxon>
        <taxon>Pentatomomorpha</taxon>
        <taxon>Lygaeoidea</taxon>
        <taxon>Berytidae</taxon>
        <taxon>Yemma</taxon>
    </lineage>
</organism>
<keyword evidence="5 10" id="KW-0552">Olfaction</keyword>
<dbReference type="GO" id="GO:0004984">
    <property type="term" value="F:olfactory receptor activity"/>
    <property type="evidence" value="ECO:0007669"/>
    <property type="project" value="InterPro"/>
</dbReference>
<dbReference type="PANTHER" id="PTHR21137:SF35">
    <property type="entry name" value="ODORANT RECEPTOR 19A-RELATED"/>
    <property type="match status" value="1"/>
</dbReference>
<dbReference type="GO" id="GO:0005886">
    <property type="term" value="C:plasma membrane"/>
    <property type="evidence" value="ECO:0007669"/>
    <property type="project" value="UniProtKB-SubCell"/>
</dbReference>
<evidence type="ECO:0000256" key="7">
    <source>
        <dbReference type="ARBA" id="ARBA00023136"/>
    </source>
</evidence>
<evidence type="ECO:0000256" key="4">
    <source>
        <dbReference type="ARBA" id="ARBA00022692"/>
    </source>
</evidence>
<dbReference type="EMBL" id="MG204670">
    <property type="protein sequence ID" value="AXX83036.1"/>
    <property type="molecule type" value="mRNA"/>
</dbReference>
<keyword evidence="9 10" id="KW-0807">Transducer</keyword>
<sequence>MDFFHHIVLKTSLKYTGDEELRLFTVHKAAFQFLGFDWWDEEGDGQSKGGIRHFITRVLHPIVYMSGIFSASVLTAHRCLDLDTSTAYGYNIFMNNIIVVFAYMYSFTKVVYLHLFYGKNAKKLIRMLEDLGELKRGRKAWEDSLKGFSYYMFLLSWIVSMWSIYFLVKYNNFSYMTSYPWNQETSIGFTAAFECNLLVSSYVCVVHTAVDSLIAVCCGIMIGHVEELIDILKTIGQPGTDDMKALKEAINLHVRVKNAADEMNNSYSLLFAVQPIYTTLHACVIIFTFVEAEDKVASLLSTSPMLMASYVQLFLYCFFSQKLTSKCEELTFASYNNNWYCSSMEVKKGLLLFSVATQRTVALRGLGQRIASFECLQNTIQESYSAYIILNSMAKDV</sequence>
<keyword evidence="8 10" id="KW-0675">Receptor</keyword>
<comment type="subcellular location">
    <subcellularLocation>
        <location evidence="1 10">Cell membrane</location>
        <topology evidence="1 10">Multi-pass membrane protein</topology>
    </subcellularLocation>
</comment>
<evidence type="ECO:0000256" key="1">
    <source>
        <dbReference type="ARBA" id="ARBA00004651"/>
    </source>
</evidence>
<comment type="similarity">
    <text evidence="10">Belongs to the insect chemoreceptor superfamily. Heteromeric odorant receptor channel (TC 1.A.69) family.</text>
</comment>
<evidence type="ECO:0000256" key="6">
    <source>
        <dbReference type="ARBA" id="ARBA00022989"/>
    </source>
</evidence>
<evidence type="ECO:0000256" key="8">
    <source>
        <dbReference type="ARBA" id="ARBA00023170"/>
    </source>
</evidence>
<keyword evidence="4 10" id="KW-0812">Transmembrane</keyword>
<dbReference type="AlphaFoldDB" id="A0A385H5D3"/>
<proteinExistence type="evidence at transcript level"/>
<keyword evidence="6 10" id="KW-1133">Transmembrane helix</keyword>
<feature type="transmembrane region" description="Helical" evidence="10">
    <location>
        <begin position="267"/>
        <end position="290"/>
    </location>
</feature>
<keyword evidence="3 10" id="KW-0716">Sensory transduction</keyword>
<keyword evidence="2" id="KW-1003">Cell membrane</keyword>
<comment type="caution">
    <text evidence="10">Lacks conserved residue(s) required for the propagation of feature annotation.</text>
</comment>
<dbReference type="PANTHER" id="PTHR21137">
    <property type="entry name" value="ODORANT RECEPTOR"/>
    <property type="match status" value="1"/>
</dbReference>
<protein>
    <recommendedName>
        <fullName evidence="10">Odorant receptor</fullName>
    </recommendedName>
</protein>
<name>A0A385H5D3_9HEMI</name>
<evidence type="ECO:0000256" key="9">
    <source>
        <dbReference type="ARBA" id="ARBA00023224"/>
    </source>
</evidence>
<feature type="transmembrane region" description="Helical" evidence="10">
    <location>
        <begin position="148"/>
        <end position="168"/>
    </location>
</feature>
<evidence type="ECO:0000256" key="3">
    <source>
        <dbReference type="ARBA" id="ARBA00022606"/>
    </source>
</evidence>
<evidence type="ECO:0000256" key="2">
    <source>
        <dbReference type="ARBA" id="ARBA00022475"/>
    </source>
</evidence>
<accession>A0A385H5D3</accession>
<gene>
    <name evidence="11" type="primary">OR35</name>
</gene>
<evidence type="ECO:0000256" key="10">
    <source>
        <dbReference type="RuleBase" id="RU351113"/>
    </source>
</evidence>